<keyword evidence="3" id="KW-1185">Reference proteome</keyword>
<feature type="region of interest" description="Disordered" evidence="1">
    <location>
        <begin position="1"/>
        <end position="45"/>
    </location>
</feature>
<accession>A0A2C8Z4V3</accession>
<evidence type="ECO:0000313" key="2">
    <source>
        <dbReference type="EMBL" id="SOE58803.1"/>
    </source>
</evidence>
<dbReference type="EMBL" id="OCST01000002">
    <property type="protein sequence ID" value="SOE58803.1"/>
    <property type="molecule type" value="Genomic_DNA"/>
</dbReference>
<proteinExistence type="predicted"/>
<feature type="compositionally biased region" description="Basic and acidic residues" evidence="1">
    <location>
        <begin position="10"/>
        <end position="28"/>
    </location>
</feature>
<dbReference type="Proteomes" id="UP000219440">
    <property type="component" value="Unassembled WGS sequence"/>
</dbReference>
<protein>
    <submittedName>
        <fullName evidence="2">Uncharacterized protein</fullName>
    </submittedName>
</protein>
<reference evidence="2 3" key="1">
    <citation type="submission" date="2017-09" db="EMBL/GenBank/DDBJ databases">
        <authorList>
            <person name="Ehlers B."/>
            <person name="Leendertz F.H."/>
        </authorList>
    </citation>
    <scope>NUCLEOTIDE SEQUENCE [LARGE SCALE GENOMIC DNA]</scope>
    <source>
        <strain evidence="2 3">CGMCC 1.05381</strain>
    </source>
</reference>
<name>A0A2C8Z4V3_9MICO</name>
<sequence length="45" mass="5113">MTNITPTGDNRIHSAEEHSKDIADAKELEDADLPQDEEDRLKNYS</sequence>
<gene>
    <name evidence="2" type="ORF">SAMN06296378_0826</name>
</gene>
<dbReference type="RefSeq" id="WP_179691780.1">
    <property type="nucleotide sequence ID" value="NZ_BMLC01000001.1"/>
</dbReference>
<evidence type="ECO:0000313" key="3">
    <source>
        <dbReference type="Proteomes" id="UP000219440"/>
    </source>
</evidence>
<organism evidence="2 3">
    <name type="scientific">Salinibacterium xinjiangense</name>
    <dbReference type="NCBI Taxonomy" id="386302"/>
    <lineage>
        <taxon>Bacteria</taxon>
        <taxon>Bacillati</taxon>
        <taxon>Actinomycetota</taxon>
        <taxon>Actinomycetes</taxon>
        <taxon>Micrococcales</taxon>
        <taxon>Microbacteriaceae</taxon>
        <taxon>Salinibacterium</taxon>
    </lineage>
</organism>
<feature type="compositionally biased region" description="Acidic residues" evidence="1">
    <location>
        <begin position="29"/>
        <end position="38"/>
    </location>
</feature>
<evidence type="ECO:0000256" key="1">
    <source>
        <dbReference type="SAM" id="MobiDB-lite"/>
    </source>
</evidence>
<dbReference type="AlphaFoldDB" id="A0A2C8Z4V3"/>